<dbReference type="STRING" id="1121097.GCA_000428125_02361"/>
<name>A0A069D6C1_9BACE</name>
<keyword evidence="3" id="KW-1185">Reference proteome</keyword>
<comment type="caution">
    <text evidence="2">The sequence shown here is derived from an EMBL/GenBank/DDBJ whole genome shotgun (WGS) entry which is preliminary data.</text>
</comment>
<evidence type="ECO:0000256" key="1">
    <source>
        <dbReference type="SAM" id="MobiDB-lite"/>
    </source>
</evidence>
<dbReference type="AlphaFoldDB" id="A0A069D6C1"/>
<evidence type="ECO:0000313" key="3">
    <source>
        <dbReference type="Proteomes" id="UP000027601"/>
    </source>
</evidence>
<proteinExistence type="predicted"/>
<reference evidence="2 3" key="1">
    <citation type="journal article" date="2015" name="Microbes Environ.">
        <title>Distribution and evolution of nitrogen fixation genes in the phylum bacteroidetes.</title>
        <authorList>
            <person name="Inoue J."/>
            <person name="Oshima K."/>
            <person name="Suda W."/>
            <person name="Sakamoto M."/>
            <person name="Iino T."/>
            <person name="Noda S."/>
            <person name="Hongoh Y."/>
            <person name="Hattori M."/>
            <person name="Ohkuma M."/>
        </authorList>
    </citation>
    <scope>NUCLEOTIDE SEQUENCE [LARGE SCALE GENOMIC DNA]</scope>
    <source>
        <strain evidence="2 3">JCM 15093</strain>
    </source>
</reference>
<dbReference type="OrthoDB" id="1345538at2"/>
<gene>
    <name evidence="2" type="ORF">JCM15093_3243</name>
</gene>
<dbReference type="RefSeq" id="WP_024997502.1">
    <property type="nucleotide sequence ID" value="NZ_ATZI01000010.1"/>
</dbReference>
<protein>
    <submittedName>
        <fullName evidence="2">Uncharacterized protein</fullName>
    </submittedName>
</protein>
<organism evidence="2 3">
    <name type="scientific">Bacteroides graminisolvens DSM 19988 = JCM 15093</name>
    <dbReference type="NCBI Taxonomy" id="1121097"/>
    <lineage>
        <taxon>Bacteria</taxon>
        <taxon>Pseudomonadati</taxon>
        <taxon>Bacteroidota</taxon>
        <taxon>Bacteroidia</taxon>
        <taxon>Bacteroidales</taxon>
        <taxon>Bacteroidaceae</taxon>
        <taxon>Bacteroides</taxon>
    </lineage>
</organism>
<accession>A0A069D6C1</accession>
<sequence>MTLIDAIKKGLKAAGIDEKYAQKVQKLFNIEKEDGLETYIQLFKDNILPDLQPSGQPTQETIQASVNAAIAEYEKKYGLKEGKPIESPNPDEDKFKGLDPSVKALIEAQNKQLEEMKALIEGNQKKAATAEMSVKAKKLMEDAKLPENWLGRVDLESKTPIEDQVKILSDEYIKIQQDAINQKVANGEYHVGGFQPKDRSEADWAKLMDGDTNPNNPGTVDLGLK</sequence>
<dbReference type="eggNOG" id="ENOG5033ZWB">
    <property type="taxonomic scope" value="Bacteria"/>
</dbReference>
<feature type="region of interest" description="Disordered" evidence="1">
    <location>
        <begin position="206"/>
        <end position="225"/>
    </location>
</feature>
<evidence type="ECO:0000313" key="2">
    <source>
        <dbReference type="EMBL" id="GAK37952.1"/>
    </source>
</evidence>
<dbReference type="EMBL" id="BAJS01000033">
    <property type="protein sequence ID" value="GAK37952.1"/>
    <property type="molecule type" value="Genomic_DNA"/>
</dbReference>
<dbReference type="Proteomes" id="UP000027601">
    <property type="component" value="Unassembled WGS sequence"/>
</dbReference>